<evidence type="ECO:0000313" key="18">
    <source>
        <dbReference type="Proteomes" id="UP001153636"/>
    </source>
</evidence>
<keyword evidence="13 16" id="KW-0472">Membrane</keyword>
<dbReference type="PRINTS" id="PR00465">
    <property type="entry name" value="EP450IV"/>
</dbReference>
<evidence type="ECO:0000256" key="3">
    <source>
        <dbReference type="ARBA" id="ARBA00004174"/>
    </source>
</evidence>
<keyword evidence="7 14" id="KW-0479">Metal-binding</keyword>
<reference evidence="17" key="1">
    <citation type="submission" date="2022-01" db="EMBL/GenBank/DDBJ databases">
        <authorList>
            <person name="King R."/>
        </authorList>
    </citation>
    <scope>NUCLEOTIDE SEQUENCE</scope>
</reference>
<dbReference type="InterPro" id="IPR001128">
    <property type="entry name" value="Cyt_P450"/>
</dbReference>
<dbReference type="AlphaFoldDB" id="A0A9P0CG96"/>
<dbReference type="GO" id="GO:0005506">
    <property type="term" value="F:iron ion binding"/>
    <property type="evidence" value="ECO:0007669"/>
    <property type="project" value="InterPro"/>
</dbReference>
<dbReference type="SUPFAM" id="SSF48264">
    <property type="entry name" value="Cytochrome P450"/>
    <property type="match status" value="1"/>
</dbReference>
<dbReference type="Proteomes" id="UP001153636">
    <property type="component" value="Chromosome 10"/>
</dbReference>
<comment type="cofactor">
    <cofactor evidence="1 14">
        <name>heme</name>
        <dbReference type="ChEBI" id="CHEBI:30413"/>
    </cofactor>
</comment>
<evidence type="ECO:0008006" key="19">
    <source>
        <dbReference type="Google" id="ProtNLM"/>
    </source>
</evidence>
<dbReference type="GO" id="GO:0016705">
    <property type="term" value="F:oxidoreductase activity, acting on paired donors, with incorporation or reduction of molecular oxygen"/>
    <property type="evidence" value="ECO:0007669"/>
    <property type="project" value="InterPro"/>
</dbReference>
<evidence type="ECO:0000256" key="2">
    <source>
        <dbReference type="ARBA" id="ARBA00003690"/>
    </source>
</evidence>
<keyword evidence="16" id="KW-0812">Transmembrane</keyword>
<evidence type="ECO:0000256" key="12">
    <source>
        <dbReference type="ARBA" id="ARBA00023033"/>
    </source>
</evidence>
<evidence type="ECO:0000256" key="6">
    <source>
        <dbReference type="ARBA" id="ARBA00022617"/>
    </source>
</evidence>
<dbReference type="GO" id="GO:0020037">
    <property type="term" value="F:heme binding"/>
    <property type="evidence" value="ECO:0007669"/>
    <property type="project" value="InterPro"/>
</dbReference>
<evidence type="ECO:0000256" key="11">
    <source>
        <dbReference type="ARBA" id="ARBA00023004"/>
    </source>
</evidence>
<keyword evidence="16" id="KW-1133">Transmembrane helix</keyword>
<dbReference type="InterPro" id="IPR017972">
    <property type="entry name" value="Cyt_P450_CS"/>
</dbReference>
<dbReference type="Pfam" id="PF00067">
    <property type="entry name" value="p450"/>
    <property type="match status" value="1"/>
</dbReference>
<keyword evidence="18" id="KW-1185">Reference proteome</keyword>
<sequence length="512" mass="59617">MPKLLYNYIIDLKYNFQEILIFFFFALLLFRFVEYLRHNREFFKKVSKIHGPPGLPIIGNAYIFLRNSADYMKTIEKLYYQYPKICKIWLGPNKTYCLLSDPEYIKIVLTNPKAIDKSDVYETITEVFGPGILTAPAKIWKPHRRAISPSFNKNILDSFVNIFAQASAEFVKRLREVGNKKDYDWSIFAKRYSLDVSCKTIIGVDLNINYAKPRGDDLGHAIEMINYYGTIKHLKVWYQVAAIYKFSSVKRIFEKYTKRFNKITTLAVGEKLHQLKENVDAVYSETEEKKRIPDLLELIYKNPIFTEESLIYEVNTFLAASMDTTGMVICTLFIMLAMHPDIQQKVYDEVIDAVGLTGEIESSNLVKMKYTERAIKESLRLFPPVVTFGRTITEDIDLGDIIIPKGMMAMVIPSILHRDPKYWKDPLTFNPDRFLLEEKSKRHPCTYIPFSYGARNCIGKYYAFQNLKTLTATVIREFKMCTSYKSVEEIEFSLQAVLTLTHGVKLWFEPRT</sequence>
<keyword evidence="6 14" id="KW-0349">Heme</keyword>
<evidence type="ECO:0000256" key="8">
    <source>
        <dbReference type="ARBA" id="ARBA00022824"/>
    </source>
</evidence>
<dbReference type="GO" id="GO:0004497">
    <property type="term" value="F:monooxygenase activity"/>
    <property type="evidence" value="ECO:0007669"/>
    <property type="project" value="UniProtKB-KW"/>
</dbReference>
<comment type="function">
    <text evidence="2">May be involved in the metabolism of insect hormones and in the breakdown of synthetic insecticides.</text>
</comment>
<dbReference type="InterPro" id="IPR002403">
    <property type="entry name" value="Cyt_P450_E_grp-IV"/>
</dbReference>
<evidence type="ECO:0000256" key="10">
    <source>
        <dbReference type="ARBA" id="ARBA00023002"/>
    </source>
</evidence>
<evidence type="ECO:0000256" key="15">
    <source>
        <dbReference type="RuleBase" id="RU000461"/>
    </source>
</evidence>
<dbReference type="GO" id="GO:0005789">
    <property type="term" value="C:endoplasmic reticulum membrane"/>
    <property type="evidence" value="ECO:0007669"/>
    <property type="project" value="UniProtKB-SubCell"/>
</dbReference>
<organism evidence="17 18">
    <name type="scientific">Psylliodes chrysocephalus</name>
    <dbReference type="NCBI Taxonomy" id="3402493"/>
    <lineage>
        <taxon>Eukaryota</taxon>
        <taxon>Metazoa</taxon>
        <taxon>Ecdysozoa</taxon>
        <taxon>Arthropoda</taxon>
        <taxon>Hexapoda</taxon>
        <taxon>Insecta</taxon>
        <taxon>Pterygota</taxon>
        <taxon>Neoptera</taxon>
        <taxon>Endopterygota</taxon>
        <taxon>Coleoptera</taxon>
        <taxon>Polyphaga</taxon>
        <taxon>Cucujiformia</taxon>
        <taxon>Chrysomeloidea</taxon>
        <taxon>Chrysomelidae</taxon>
        <taxon>Galerucinae</taxon>
        <taxon>Alticini</taxon>
        <taxon>Psylliodes</taxon>
    </lineage>
</organism>
<evidence type="ECO:0000256" key="1">
    <source>
        <dbReference type="ARBA" id="ARBA00001971"/>
    </source>
</evidence>
<keyword evidence="9" id="KW-0492">Microsome</keyword>
<evidence type="ECO:0000256" key="16">
    <source>
        <dbReference type="SAM" id="Phobius"/>
    </source>
</evidence>
<dbReference type="InterPro" id="IPR050196">
    <property type="entry name" value="Cytochrome_P450_Monoox"/>
</dbReference>
<dbReference type="OrthoDB" id="1470350at2759"/>
<dbReference type="InterPro" id="IPR036396">
    <property type="entry name" value="Cyt_P450_sf"/>
</dbReference>
<comment type="similarity">
    <text evidence="5 15">Belongs to the cytochrome P450 family.</text>
</comment>
<feature type="transmembrane region" description="Helical" evidence="16">
    <location>
        <begin position="20"/>
        <end position="36"/>
    </location>
</feature>
<protein>
    <recommendedName>
        <fullName evidence="19">Cytochrome P450</fullName>
    </recommendedName>
</protein>
<proteinExistence type="inferred from homology"/>
<name>A0A9P0CG96_9CUCU</name>
<evidence type="ECO:0000313" key="17">
    <source>
        <dbReference type="EMBL" id="CAH1100801.1"/>
    </source>
</evidence>
<evidence type="ECO:0000256" key="4">
    <source>
        <dbReference type="ARBA" id="ARBA00004406"/>
    </source>
</evidence>
<evidence type="ECO:0000256" key="13">
    <source>
        <dbReference type="ARBA" id="ARBA00023136"/>
    </source>
</evidence>
<dbReference type="EMBL" id="OV651822">
    <property type="protein sequence ID" value="CAH1100801.1"/>
    <property type="molecule type" value="Genomic_DNA"/>
</dbReference>
<keyword evidence="10 15" id="KW-0560">Oxidoreductase</keyword>
<evidence type="ECO:0000256" key="14">
    <source>
        <dbReference type="PIRSR" id="PIRSR602403-1"/>
    </source>
</evidence>
<dbReference type="PANTHER" id="PTHR24291">
    <property type="entry name" value="CYTOCHROME P450 FAMILY 4"/>
    <property type="match status" value="1"/>
</dbReference>
<accession>A0A9P0CG96</accession>
<evidence type="ECO:0000256" key="5">
    <source>
        <dbReference type="ARBA" id="ARBA00010617"/>
    </source>
</evidence>
<keyword evidence="12 15" id="KW-0503">Monooxygenase</keyword>
<evidence type="ECO:0000256" key="7">
    <source>
        <dbReference type="ARBA" id="ARBA00022723"/>
    </source>
</evidence>
<evidence type="ECO:0000256" key="9">
    <source>
        <dbReference type="ARBA" id="ARBA00022848"/>
    </source>
</evidence>
<comment type="subcellular location">
    <subcellularLocation>
        <location evidence="4">Endoplasmic reticulum membrane</location>
        <topology evidence="4">Peripheral membrane protein</topology>
    </subcellularLocation>
    <subcellularLocation>
        <location evidence="3">Microsome membrane</location>
        <topology evidence="3">Peripheral membrane protein</topology>
    </subcellularLocation>
</comment>
<keyword evidence="11 14" id="KW-0408">Iron</keyword>
<feature type="binding site" description="axial binding residue" evidence="14">
    <location>
        <position position="457"/>
    </location>
    <ligand>
        <name>heme</name>
        <dbReference type="ChEBI" id="CHEBI:30413"/>
    </ligand>
    <ligandPart>
        <name>Fe</name>
        <dbReference type="ChEBI" id="CHEBI:18248"/>
    </ligandPart>
</feature>
<dbReference type="Gene3D" id="1.10.630.10">
    <property type="entry name" value="Cytochrome P450"/>
    <property type="match status" value="1"/>
</dbReference>
<dbReference type="PRINTS" id="PR00385">
    <property type="entry name" value="P450"/>
</dbReference>
<gene>
    <name evidence="17" type="ORF">PSYICH_LOCUS2226</name>
</gene>
<dbReference type="PANTHER" id="PTHR24291:SF189">
    <property type="entry name" value="CYTOCHROME P450 4C3-RELATED"/>
    <property type="match status" value="1"/>
</dbReference>
<keyword evidence="8" id="KW-0256">Endoplasmic reticulum</keyword>
<dbReference type="PROSITE" id="PS00086">
    <property type="entry name" value="CYTOCHROME_P450"/>
    <property type="match status" value="1"/>
</dbReference>